<keyword evidence="7" id="KW-1185">Reference proteome</keyword>
<proteinExistence type="inferred from homology"/>
<evidence type="ECO:0000256" key="1">
    <source>
        <dbReference type="ARBA" id="ARBA00001947"/>
    </source>
</evidence>
<dbReference type="EMBL" id="JBHSMG010000004">
    <property type="protein sequence ID" value="MFC5503254.1"/>
    <property type="molecule type" value="Genomic_DNA"/>
</dbReference>
<dbReference type="PANTHER" id="PTHR35005:SF1">
    <property type="entry name" value="2-AMINO-5-FORMYLAMINO-6-RIBOSYLAMINOPYRIMIDIN-4(3H)-ONE 5'-MONOPHOSPHATE DEFORMYLASE"/>
    <property type="match status" value="1"/>
</dbReference>
<gene>
    <name evidence="6" type="ORF">ACFPJ4_13485</name>
</gene>
<dbReference type="RefSeq" id="WP_386740970.1">
    <property type="nucleotide sequence ID" value="NZ_JBHSMG010000004.1"/>
</dbReference>
<accession>A0ABW0NUM8</accession>
<evidence type="ECO:0000256" key="5">
    <source>
        <dbReference type="ARBA" id="ARBA00024029"/>
    </source>
</evidence>
<comment type="similarity">
    <text evidence="5">Belongs to the creatininase superfamily.</text>
</comment>
<name>A0ABW0NUM8_9MICO</name>
<evidence type="ECO:0000256" key="3">
    <source>
        <dbReference type="ARBA" id="ARBA00022801"/>
    </source>
</evidence>
<evidence type="ECO:0000256" key="4">
    <source>
        <dbReference type="ARBA" id="ARBA00022833"/>
    </source>
</evidence>
<dbReference type="Gene3D" id="3.40.50.10310">
    <property type="entry name" value="Creatininase"/>
    <property type="match status" value="1"/>
</dbReference>
<protein>
    <submittedName>
        <fullName evidence="6">Creatininase family protein</fullName>
    </submittedName>
</protein>
<evidence type="ECO:0000313" key="7">
    <source>
        <dbReference type="Proteomes" id="UP001596039"/>
    </source>
</evidence>
<sequence length="262" mass="27730">MTSRKFAELSGPAVTSTLTDRSILIVPIGAIEHHGPHLPLITDALMAETAASAAVAAGVEAGLDLWQLPTLSVGKSDEHYWAPGTLWLSASTLMSVLEDLGRSVAMTPAPKIVFMNGHGGNVALLQVAVRQLRRMFGLQTFVMPALRIAAGTGRDGEPDEFGQGIHGGYAETSVVMHLRPDLVDESLFARNVPEHLAEYEHLGFNGKPVQFGWLSNDFGPSGVIGDPTGANAEAGRRGFESSVGLAVAALTEIDRFSLPPRG</sequence>
<dbReference type="Proteomes" id="UP001596039">
    <property type="component" value="Unassembled WGS sequence"/>
</dbReference>
<evidence type="ECO:0000256" key="2">
    <source>
        <dbReference type="ARBA" id="ARBA00022723"/>
    </source>
</evidence>
<dbReference type="InterPro" id="IPR024087">
    <property type="entry name" value="Creatininase-like_sf"/>
</dbReference>
<keyword evidence="4" id="KW-0862">Zinc</keyword>
<evidence type="ECO:0000313" key="6">
    <source>
        <dbReference type="EMBL" id="MFC5503254.1"/>
    </source>
</evidence>
<organism evidence="6 7">
    <name type="scientific">Lysinimonas soli</name>
    <dbReference type="NCBI Taxonomy" id="1074233"/>
    <lineage>
        <taxon>Bacteria</taxon>
        <taxon>Bacillati</taxon>
        <taxon>Actinomycetota</taxon>
        <taxon>Actinomycetes</taxon>
        <taxon>Micrococcales</taxon>
        <taxon>Microbacteriaceae</taxon>
        <taxon>Lysinimonas</taxon>
    </lineage>
</organism>
<keyword evidence="2" id="KW-0479">Metal-binding</keyword>
<dbReference type="Pfam" id="PF02633">
    <property type="entry name" value="Creatininase"/>
    <property type="match status" value="1"/>
</dbReference>
<comment type="caution">
    <text evidence="6">The sequence shown here is derived from an EMBL/GenBank/DDBJ whole genome shotgun (WGS) entry which is preliminary data.</text>
</comment>
<comment type="cofactor">
    <cofactor evidence="1">
        <name>Zn(2+)</name>
        <dbReference type="ChEBI" id="CHEBI:29105"/>
    </cofactor>
</comment>
<dbReference type="InterPro" id="IPR003785">
    <property type="entry name" value="Creatininase/forma_Hydrolase"/>
</dbReference>
<reference evidence="7" key="1">
    <citation type="journal article" date="2019" name="Int. J. Syst. Evol. Microbiol.">
        <title>The Global Catalogue of Microorganisms (GCM) 10K type strain sequencing project: providing services to taxonomists for standard genome sequencing and annotation.</title>
        <authorList>
            <consortium name="The Broad Institute Genomics Platform"/>
            <consortium name="The Broad Institute Genome Sequencing Center for Infectious Disease"/>
            <person name="Wu L."/>
            <person name="Ma J."/>
        </authorList>
    </citation>
    <scope>NUCLEOTIDE SEQUENCE [LARGE SCALE GENOMIC DNA]</scope>
    <source>
        <strain evidence="7">CGMCC 4.6997</strain>
    </source>
</reference>
<dbReference type="SUPFAM" id="SSF102215">
    <property type="entry name" value="Creatininase"/>
    <property type="match status" value="1"/>
</dbReference>
<dbReference type="PANTHER" id="PTHR35005">
    <property type="entry name" value="3-DEHYDRO-SCYLLO-INOSOSE HYDROLASE"/>
    <property type="match status" value="1"/>
</dbReference>
<keyword evidence="3" id="KW-0378">Hydrolase</keyword>